<proteinExistence type="predicted"/>
<dbReference type="PANTHER" id="PTHR42776:SF27">
    <property type="entry name" value="DIPEPTIDYL PEPTIDASE FAMILY MEMBER 6"/>
    <property type="match status" value="1"/>
</dbReference>
<dbReference type="GO" id="GO:0006508">
    <property type="term" value="P:proteolysis"/>
    <property type="evidence" value="ECO:0007669"/>
    <property type="project" value="InterPro"/>
</dbReference>
<dbReference type="AlphaFoldDB" id="A0A327SGS5"/>
<keyword evidence="2" id="KW-0732">Signal</keyword>
<keyword evidence="4" id="KW-0645">Protease</keyword>
<accession>A0A327SGS5</accession>
<dbReference type="Pfam" id="PF00326">
    <property type="entry name" value="Peptidase_S9"/>
    <property type="match status" value="1"/>
</dbReference>
<protein>
    <submittedName>
        <fullName evidence="4">Dipeptidyl aminopeptidase/acylaminoacyl peptidase</fullName>
    </submittedName>
</protein>
<organism evidence="4 5">
    <name type="scientific">Gelidibacter algens</name>
    <dbReference type="NCBI Taxonomy" id="49280"/>
    <lineage>
        <taxon>Bacteria</taxon>
        <taxon>Pseudomonadati</taxon>
        <taxon>Bacteroidota</taxon>
        <taxon>Flavobacteriia</taxon>
        <taxon>Flavobacteriales</taxon>
        <taxon>Flavobacteriaceae</taxon>
        <taxon>Gelidibacter</taxon>
    </lineage>
</organism>
<keyword evidence="5" id="KW-1185">Reference proteome</keyword>
<dbReference type="GO" id="GO:0004252">
    <property type="term" value="F:serine-type endopeptidase activity"/>
    <property type="evidence" value="ECO:0007669"/>
    <property type="project" value="TreeGrafter"/>
</dbReference>
<evidence type="ECO:0000313" key="5">
    <source>
        <dbReference type="Proteomes" id="UP000248987"/>
    </source>
</evidence>
<gene>
    <name evidence="4" type="ORF">LX77_00606</name>
</gene>
<dbReference type="GO" id="GO:0004177">
    <property type="term" value="F:aminopeptidase activity"/>
    <property type="evidence" value="ECO:0007669"/>
    <property type="project" value="UniProtKB-KW"/>
</dbReference>
<sequence>MKPTPLFILSVFLVFCNVNAQDSLSTNVPPEILFKKPTQNNFSISPDGKYFVEVVENNIEIDIVVIDIDSYSLFKRIPVGHTAIQNVYWLSSKRLIYESLGEIFAIDIDGTNATLIVDRMADQLTRDLYKLHENIRVNGVVNLLHSNKNEILIQTYDYSGYCSIKRVNIFTGQKITVIDGKYEKIHRWILDSEGNIRLGIRYNDTGYDYLVRSSKNNKWEQFYLKMDNQDIPLKIDATSYLSQNVNFEGFGLEEDIIYITTNLNSDKRQLISYDLAKEKVVDILVEDPNCDVNDPHGRDISFIYDFSNGDLAGIRFESIAPYFKWFSPKMSSYHASLNKKHPDYINDIIGSDSNGDRLLIHQWSDTNAGNIGVYKVKEDAYYVMFYFNEELNNYKLSKTKIVIAKARDDFRIPCYVTLPIHYSNSEPIPLVVIPHGGPWARDYWELDSYAHYFSNRGYATLRVNFRGSTGFGKEHVLSGVNSIDEVMINDIADATNFAIEKYNLDANSTFIFGHSYGGYAVYMSLLKYPDLYAKGVAVSAPSDIKAWLKTQKKEDNYFAYEFWNFALGSKKAKYLNEISPIHYAQDYKKPLLIFHGKNDEVISVEQAEEMFFELKKYNKDVKLEILQKEGHSILDSYSLGYILDASNDFFIQNQSHVLSD</sequence>
<feature type="domain" description="Peptidase S9 prolyl oligopeptidase catalytic" evidence="3">
    <location>
        <begin position="444"/>
        <end position="652"/>
    </location>
</feature>
<dbReference type="SUPFAM" id="SSF82171">
    <property type="entry name" value="DPP6 N-terminal domain-like"/>
    <property type="match status" value="1"/>
</dbReference>
<dbReference type="Gene3D" id="3.40.50.1820">
    <property type="entry name" value="alpha/beta hydrolase"/>
    <property type="match status" value="1"/>
</dbReference>
<feature type="chain" id="PRO_5016438275" evidence="2">
    <location>
        <begin position="21"/>
        <end position="660"/>
    </location>
</feature>
<dbReference type="RefSeq" id="WP_111625730.1">
    <property type="nucleotide sequence ID" value="NZ_QLLQ01000001.1"/>
</dbReference>
<evidence type="ECO:0000313" key="4">
    <source>
        <dbReference type="EMBL" id="RAJ28031.1"/>
    </source>
</evidence>
<dbReference type="SUPFAM" id="SSF53474">
    <property type="entry name" value="alpha/beta-Hydrolases"/>
    <property type="match status" value="1"/>
</dbReference>
<evidence type="ECO:0000256" key="2">
    <source>
        <dbReference type="SAM" id="SignalP"/>
    </source>
</evidence>
<keyword evidence="1" id="KW-0378">Hydrolase</keyword>
<dbReference type="Proteomes" id="UP000248987">
    <property type="component" value="Unassembled WGS sequence"/>
</dbReference>
<feature type="signal peptide" evidence="2">
    <location>
        <begin position="1"/>
        <end position="20"/>
    </location>
</feature>
<evidence type="ECO:0000259" key="3">
    <source>
        <dbReference type="Pfam" id="PF00326"/>
    </source>
</evidence>
<dbReference type="PANTHER" id="PTHR42776">
    <property type="entry name" value="SERINE PEPTIDASE S9 FAMILY MEMBER"/>
    <property type="match status" value="1"/>
</dbReference>
<keyword evidence="4" id="KW-0031">Aminopeptidase</keyword>
<evidence type="ECO:0000256" key="1">
    <source>
        <dbReference type="ARBA" id="ARBA00022801"/>
    </source>
</evidence>
<name>A0A327SGS5_9FLAO</name>
<dbReference type="InterPro" id="IPR029058">
    <property type="entry name" value="AB_hydrolase_fold"/>
</dbReference>
<dbReference type="EMBL" id="QLLQ01000001">
    <property type="protein sequence ID" value="RAJ28031.1"/>
    <property type="molecule type" value="Genomic_DNA"/>
</dbReference>
<comment type="caution">
    <text evidence="4">The sequence shown here is derived from an EMBL/GenBank/DDBJ whole genome shotgun (WGS) entry which is preliminary data.</text>
</comment>
<dbReference type="InterPro" id="IPR001375">
    <property type="entry name" value="Peptidase_S9_cat"/>
</dbReference>
<reference evidence="4 5" key="1">
    <citation type="submission" date="2018-06" db="EMBL/GenBank/DDBJ databases">
        <title>Genomic Encyclopedia of Archaeal and Bacterial Type Strains, Phase II (KMG-II): from individual species to whole genera.</title>
        <authorList>
            <person name="Goeker M."/>
        </authorList>
    </citation>
    <scope>NUCLEOTIDE SEQUENCE [LARGE SCALE GENOMIC DNA]</scope>
    <source>
        <strain evidence="4 5">DSM 12408</strain>
    </source>
</reference>